<reference evidence="1" key="1">
    <citation type="submission" date="2021-02" db="EMBL/GenBank/DDBJ databases">
        <authorList>
            <person name="Nowell W R."/>
        </authorList>
    </citation>
    <scope>NUCLEOTIDE SEQUENCE</scope>
</reference>
<comment type="caution">
    <text evidence="1">The sequence shown here is derived from an EMBL/GenBank/DDBJ whole genome shotgun (WGS) entry which is preliminary data.</text>
</comment>
<feature type="non-terminal residue" evidence="1">
    <location>
        <position position="1"/>
    </location>
</feature>
<dbReference type="EMBL" id="CAJNOQ010018394">
    <property type="protein sequence ID" value="CAF1427470.1"/>
    <property type="molecule type" value="Genomic_DNA"/>
</dbReference>
<gene>
    <name evidence="1" type="ORF">GPM918_LOCUS33887</name>
    <name evidence="2" type="ORF">SRO942_LOCUS34580</name>
</gene>
<proteinExistence type="predicted"/>
<evidence type="ECO:0000313" key="2">
    <source>
        <dbReference type="EMBL" id="CAF4307477.1"/>
    </source>
</evidence>
<accession>A0A815N5L2</accession>
<protein>
    <submittedName>
        <fullName evidence="1">Uncharacterized protein</fullName>
    </submittedName>
</protein>
<dbReference type="Proteomes" id="UP000663829">
    <property type="component" value="Unassembled WGS sequence"/>
</dbReference>
<keyword evidence="3" id="KW-1185">Reference proteome</keyword>
<sequence length="185" mass="21517">PSDSSGDEYVMDIDAEELNFNEKILLTDIGDLAEMCKLKCGTKYLSILVYMSLRFFDIKWENVDDKGDYEEFSNDLRGGKQTDSFYDTFPEIEADTKAFVVQTCSQKSGEFKALDLAQFIDEKYYELPEIKKQIGDDFIRSERSCRLDLRRRGAKFEANSQRPYFEGHKREDVVLCKLYKAEPGR</sequence>
<organism evidence="1 3">
    <name type="scientific">Didymodactylos carnosus</name>
    <dbReference type="NCBI Taxonomy" id="1234261"/>
    <lineage>
        <taxon>Eukaryota</taxon>
        <taxon>Metazoa</taxon>
        <taxon>Spiralia</taxon>
        <taxon>Gnathifera</taxon>
        <taxon>Rotifera</taxon>
        <taxon>Eurotatoria</taxon>
        <taxon>Bdelloidea</taxon>
        <taxon>Philodinida</taxon>
        <taxon>Philodinidae</taxon>
        <taxon>Didymodactylos</taxon>
    </lineage>
</organism>
<dbReference type="AlphaFoldDB" id="A0A815N5L2"/>
<dbReference type="EMBL" id="CAJOBC010083825">
    <property type="protein sequence ID" value="CAF4307477.1"/>
    <property type="molecule type" value="Genomic_DNA"/>
</dbReference>
<evidence type="ECO:0000313" key="3">
    <source>
        <dbReference type="Proteomes" id="UP000663829"/>
    </source>
</evidence>
<evidence type="ECO:0000313" key="1">
    <source>
        <dbReference type="EMBL" id="CAF1427470.1"/>
    </source>
</evidence>
<name>A0A815N5L2_9BILA</name>
<dbReference type="Proteomes" id="UP000681722">
    <property type="component" value="Unassembled WGS sequence"/>
</dbReference>